<sequence>MDGKAKAERKKNPREGANPLSILTFAYTLPTFWSGYRKDLEVSDLYKPLKEHTSSYLGTKISRIWQKECEQKLSNEGKDSDDRKHARKKKSKQPSLVKVLMKCFGVQLILYGVILAVSDIVFRLSQPLFLGLLIRYYNKTNLESMPLHTVTTRLYNSSNSQVREIDETMKPLSPIARLHFLHLQLFLFHVHRILQPILIGRLLQYYSNIPGMTKEDAYLYAGGVVLCSAFLIFITHPYMLGVLHIGMKMRVACCTLIYRKVLRLSRTALGETTIGQAVNLLSNDVNRFDIALVQVHYLWIGPLETFIIAYLMYNEVELSAFVGIVILLLFIPLQGYLGKKSSQFRLKTALRTDERVRLTNEIITGIQAIKMYTWEKPFSQLIERARRREISVIRAMSLIRGVTMSFILFTTRMSLFATIVAYIMLGHRITADKVFMLQAFYNILRLNMTVYFPQGITQLAELMVSVKRLQKFMLYEEINKTSGKTKSTKKESNDGRNKNDVDNIENDTSDKKRETASYQGEYIISLKNANAKWFSYEQENTLKNMNISVKPGELVAVVGQVGSGKSSLLNVLLKELPVNSGTVEINGKVTYASQEPWLFAGPVRQNILFGRKLDQFRYDRVVKACQLRRDFSLLPYGDKTIVGEREYQESNIYLLDDPLSAVDAHVGKHIFEECIVKYLKGKTRILVTHQLQYLPNVDRIIVFKDGRIEADGSYNELVAMGMDFGRLLENDPAEEEERPGSGPPSRSNSQNASSTSLSSMKSNITERTEPVEVAEMRSKGTVSGKVYAGYFHAGGNWCVIATVVLLCVLAQMFATCSDFFISQWVNMEEKYVNETDIDSKWDEPISRNVCMYVYTGLIVATIVVTLTRSIAFFVTCMKASTRLHDHMFQCISRATMRFFNTNTSGRILNRFSKDMGAIDELLPLALIDCFQIGLSLLAIIIVVAIANYWLLIPTVVIGVIFFYLRIFYLATSRSVKRLEGVTRSPVFAHLNATLQGLPTVRAFEAEEILTKEFDQHQDLHSSAWYIFISCSRSFGFWLDFFCVIYIMFVTLSFLVLNDDAKGGNVGLAITQSIGLTGMFQWGMRQSTEMENQMTSVERVLEYSKVESEPPLESKPDKKPKGNWPEEGKIEFKNVVMRYDPNEPPVLKNLNLVIYPQEKIGIVGRTGAGKSSLISALFRFAYLDGVVEIDGVKVNEIGLHDLRSKISIIPQEPFLFSGTLRKNLDPFDDYSDHLLWQALEEVELKEMGLEAHVNEGGSNLSVGQRQLVCLARAIIKNNQILILDEATANVDPQTDELIQKTIRVKFAKCTVLTIAHRLNTVMDSDRILVMDAGNAVEFDAPYVLIERNGYFKSMMNETGPAMAEALKQIARNSYENRTSTAL</sequence>
<feature type="region of interest" description="Disordered" evidence="9">
    <location>
        <begin position="483"/>
        <end position="513"/>
    </location>
</feature>
<evidence type="ECO:0000256" key="6">
    <source>
        <dbReference type="ARBA" id="ARBA00022840"/>
    </source>
</evidence>
<dbReference type="InterPro" id="IPR050173">
    <property type="entry name" value="ABC_transporter_C-like"/>
</dbReference>
<dbReference type="CDD" id="cd03244">
    <property type="entry name" value="ABCC_MRP_domain2"/>
    <property type="match status" value="1"/>
</dbReference>
<accession>A0A0M9AAK9</accession>
<name>A0A0M9AAK9_9HYME</name>
<dbReference type="FunFam" id="3.40.50.300:FF:000163">
    <property type="entry name" value="Multidrug resistance-associated protein member 4"/>
    <property type="match status" value="1"/>
</dbReference>
<dbReference type="InterPro" id="IPR011527">
    <property type="entry name" value="ABC1_TM_dom"/>
</dbReference>
<evidence type="ECO:0000313" key="13">
    <source>
        <dbReference type="EMBL" id="KOX79343.1"/>
    </source>
</evidence>
<feature type="compositionally biased region" description="Basic and acidic residues" evidence="9">
    <location>
        <begin position="488"/>
        <end position="501"/>
    </location>
</feature>
<evidence type="ECO:0000256" key="10">
    <source>
        <dbReference type="SAM" id="Phobius"/>
    </source>
</evidence>
<evidence type="ECO:0000259" key="11">
    <source>
        <dbReference type="PROSITE" id="PS50893"/>
    </source>
</evidence>
<evidence type="ECO:0000256" key="4">
    <source>
        <dbReference type="ARBA" id="ARBA00022737"/>
    </source>
</evidence>
<gene>
    <name evidence="13" type="ORF">WN51_09145</name>
</gene>
<evidence type="ECO:0000256" key="7">
    <source>
        <dbReference type="ARBA" id="ARBA00022989"/>
    </source>
</evidence>
<dbReference type="PROSITE" id="PS00211">
    <property type="entry name" value="ABC_TRANSPORTER_1"/>
    <property type="match status" value="1"/>
</dbReference>
<evidence type="ECO:0000256" key="1">
    <source>
        <dbReference type="ARBA" id="ARBA00004141"/>
    </source>
</evidence>
<dbReference type="InterPro" id="IPR017871">
    <property type="entry name" value="ABC_transporter-like_CS"/>
</dbReference>
<keyword evidence="6" id="KW-0067">ATP-binding</keyword>
<dbReference type="FunFam" id="3.40.50.300:FF:000973">
    <property type="entry name" value="Multidrug resistance-associated protein 4"/>
    <property type="match status" value="1"/>
</dbReference>
<comment type="subcellular location">
    <subcellularLocation>
        <location evidence="1">Membrane</location>
        <topology evidence="1">Multi-pass membrane protein</topology>
    </subcellularLocation>
</comment>
<dbReference type="InterPro" id="IPR003593">
    <property type="entry name" value="AAA+_ATPase"/>
</dbReference>
<keyword evidence="4" id="KW-0677">Repeat</keyword>
<dbReference type="InterPro" id="IPR036640">
    <property type="entry name" value="ABC1_TM_sf"/>
</dbReference>
<dbReference type="PROSITE" id="PS50893">
    <property type="entry name" value="ABC_TRANSPORTER_2"/>
    <property type="match status" value="2"/>
</dbReference>
<keyword evidence="3 10" id="KW-0812">Transmembrane</keyword>
<dbReference type="PROSITE" id="PS50929">
    <property type="entry name" value="ABC_TM1F"/>
    <property type="match status" value="2"/>
</dbReference>
<keyword evidence="2" id="KW-0813">Transport</keyword>
<dbReference type="Gene3D" id="3.40.50.300">
    <property type="entry name" value="P-loop containing nucleotide triphosphate hydrolases"/>
    <property type="match status" value="2"/>
</dbReference>
<feature type="transmembrane region" description="Helical" evidence="10">
    <location>
        <begin position="318"/>
        <end position="337"/>
    </location>
</feature>
<feature type="transmembrane region" description="Helical" evidence="10">
    <location>
        <begin position="921"/>
        <end position="942"/>
    </location>
</feature>
<feature type="transmembrane region" description="Helical" evidence="10">
    <location>
        <begin position="397"/>
        <end position="423"/>
    </location>
</feature>
<dbReference type="STRING" id="166423.A0A0M9AAK9"/>
<dbReference type="InterPro" id="IPR030240">
    <property type="entry name" value="ABCC4_TMD1"/>
</dbReference>
<dbReference type="SUPFAM" id="SSF52540">
    <property type="entry name" value="P-loop containing nucleoside triphosphate hydrolases"/>
    <property type="match status" value="2"/>
</dbReference>
<evidence type="ECO:0000313" key="14">
    <source>
        <dbReference type="Proteomes" id="UP000053105"/>
    </source>
</evidence>
<dbReference type="InterPro" id="IPR003439">
    <property type="entry name" value="ABC_transporter-like_ATP-bd"/>
</dbReference>
<evidence type="ECO:0000256" key="8">
    <source>
        <dbReference type="ARBA" id="ARBA00023136"/>
    </source>
</evidence>
<dbReference type="Pfam" id="PF00005">
    <property type="entry name" value="ABC_tran"/>
    <property type="match status" value="2"/>
</dbReference>
<keyword evidence="14" id="KW-1185">Reference proteome</keyword>
<proteinExistence type="predicted"/>
<keyword evidence="7 10" id="KW-1133">Transmembrane helix</keyword>
<keyword evidence="8 10" id="KW-0472">Membrane</keyword>
<evidence type="ECO:0000256" key="2">
    <source>
        <dbReference type="ARBA" id="ARBA00022448"/>
    </source>
</evidence>
<feature type="transmembrane region" description="Helical" evidence="10">
    <location>
        <begin position="218"/>
        <end position="240"/>
    </location>
</feature>
<feature type="transmembrane region" description="Helical" evidence="10">
    <location>
        <begin position="851"/>
        <end position="874"/>
    </location>
</feature>
<reference evidence="13 14" key="1">
    <citation type="submission" date="2015-07" db="EMBL/GenBank/DDBJ databases">
        <title>The genome of Melipona quadrifasciata.</title>
        <authorList>
            <person name="Pan H."/>
            <person name="Kapheim K."/>
        </authorList>
    </citation>
    <scope>NUCLEOTIDE SEQUENCE [LARGE SCALE GENOMIC DNA]</scope>
    <source>
        <strain evidence="13">0111107301</strain>
        <tissue evidence="13">Whole body</tissue>
    </source>
</reference>
<dbReference type="GO" id="GO:0016887">
    <property type="term" value="F:ATP hydrolysis activity"/>
    <property type="evidence" value="ECO:0007669"/>
    <property type="project" value="InterPro"/>
</dbReference>
<feature type="region of interest" description="Disordered" evidence="9">
    <location>
        <begin position="732"/>
        <end position="771"/>
    </location>
</feature>
<dbReference type="CDD" id="cd03250">
    <property type="entry name" value="ABCC_MRP_domain1"/>
    <property type="match status" value="1"/>
</dbReference>
<evidence type="ECO:0008006" key="15">
    <source>
        <dbReference type="Google" id="ProtNLM"/>
    </source>
</evidence>
<dbReference type="CDD" id="cd18593">
    <property type="entry name" value="ABC_6TM_MRP4_D1_like"/>
    <property type="match status" value="1"/>
</dbReference>
<feature type="domain" description="ABC transporter" evidence="11">
    <location>
        <begin position="1129"/>
        <end position="1356"/>
    </location>
</feature>
<organism evidence="13 14">
    <name type="scientific">Melipona quadrifasciata</name>
    <dbReference type="NCBI Taxonomy" id="166423"/>
    <lineage>
        <taxon>Eukaryota</taxon>
        <taxon>Metazoa</taxon>
        <taxon>Ecdysozoa</taxon>
        <taxon>Arthropoda</taxon>
        <taxon>Hexapoda</taxon>
        <taxon>Insecta</taxon>
        <taxon>Pterygota</taxon>
        <taxon>Neoptera</taxon>
        <taxon>Endopterygota</taxon>
        <taxon>Hymenoptera</taxon>
        <taxon>Apocrita</taxon>
        <taxon>Aculeata</taxon>
        <taxon>Apoidea</taxon>
        <taxon>Anthophila</taxon>
        <taxon>Apidae</taxon>
        <taxon>Melipona</taxon>
    </lineage>
</organism>
<dbReference type="Pfam" id="PF00664">
    <property type="entry name" value="ABC_membrane"/>
    <property type="match status" value="2"/>
</dbReference>
<feature type="transmembrane region" description="Helical" evidence="10">
    <location>
        <begin position="96"/>
        <end position="114"/>
    </location>
</feature>
<feature type="domain" description="ABC transporter" evidence="11">
    <location>
        <begin position="526"/>
        <end position="730"/>
    </location>
</feature>
<dbReference type="SMART" id="SM00382">
    <property type="entry name" value="AAA"/>
    <property type="match status" value="2"/>
</dbReference>
<feature type="transmembrane region" description="Helical" evidence="10">
    <location>
        <begin position="290"/>
        <end position="312"/>
    </location>
</feature>
<dbReference type="FunFam" id="1.20.1560.10:FF:000026">
    <property type="entry name" value="Multidrug resistance-associated protein lethal(2)03659"/>
    <property type="match status" value="1"/>
</dbReference>
<dbReference type="PANTHER" id="PTHR24223:SF448">
    <property type="entry name" value="FI20146P1-RELATED"/>
    <property type="match status" value="1"/>
</dbReference>
<dbReference type="InterPro" id="IPR027417">
    <property type="entry name" value="P-loop_NTPase"/>
</dbReference>
<dbReference type="SUPFAM" id="SSF90123">
    <property type="entry name" value="ABC transporter transmembrane region"/>
    <property type="match status" value="2"/>
</dbReference>
<evidence type="ECO:0000259" key="12">
    <source>
        <dbReference type="PROSITE" id="PS50929"/>
    </source>
</evidence>
<dbReference type="PANTHER" id="PTHR24223">
    <property type="entry name" value="ATP-BINDING CASSETTE SUB-FAMILY C"/>
    <property type="match status" value="1"/>
</dbReference>
<protein>
    <recommendedName>
        <fullName evidence="15">Multidrug resistance-associated protein lethal(2)03659</fullName>
    </recommendedName>
</protein>
<evidence type="ECO:0000256" key="5">
    <source>
        <dbReference type="ARBA" id="ARBA00022741"/>
    </source>
</evidence>
<evidence type="ECO:0000256" key="3">
    <source>
        <dbReference type="ARBA" id="ARBA00022692"/>
    </source>
</evidence>
<dbReference type="GO" id="GO:0016020">
    <property type="term" value="C:membrane"/>
    <property type="evidence" value="ECO:0007669"/>
    <property type="project" value="UniProtKB-SubCell"/>
</dbReference>
<dbReference type="OrthoDB" id="6500128at2759"/>
<feature type="compositionally biased region" description="Low complexity" evidence="9">
    <location>
        <begin position="743"/>
        <end position="759"/>
    </location>
</feature>
<dbReference type="FunFam" id="1.20.1560.10:FF:000014">
    <property type="entry name" value="Multidrug resistance-associated protein member 4"/>
    <property type="match status" value="1"/>
</dbReference>
<dbReference type="GO" id="GO:0005524">
    <property type="term" value="F:ATP binding"/>
    <property type="evidence" value="ECO:0007669"/>
    <property type="project" value="UniProtKB-KW"/>
</dbReference>
<feature type="transmembrane region" description="Helical" evidence="10">
    <location>
        <begin position="786"/>
        <end position="814"/>
    </location>
</feature>
<keyword evidence="5" id="KW-0547">Nucleotide-binding</keyword>
<feature type="transmembrane region" description="Helical" evidence="10">
    <location>
        <begin position="948"/>
        <end position="968"/>
    </location>
</feature>
<feature type="domain" description="ABC transmembrane type-1" evidence="12">
    <location>
        <begin position="801"/>
        <end position="1091"/>
    </location>
</feature>
<feature type="transmembrane region" description="Helical" evidence="10">
    <location>
        <begin position="120"/>
        <end position="137"/>
    </location>
</feature>
<feature type="transmembrane region" description="Helical" evidence="10">
    <location>
        <begin position="1036"/>
        <end position="1056"/>
    </location>
</feature>
<dbReference type="Proteomes" id="UP000053105">
    <property type="component" value="Unassembled WGS sequence"/>
</dbReference>
<feature type="region of interest" description="Disordered" evidence="9">
    <location>
        <begin position="1105"/>
        <end position="1125"/>
    </location>
</feature>
<feature type="domain" description="ABC transmembrane type-1" evidence="12">
    <location>
        <begin position="193"/>
        <end position="449"/>
    </location>
</feature>
<dbReference type="GO" id="GO:0140359">
    <property type="term" value="F:ABC-type transporter activity"/>
    <property type="evidence" value="ECO:0007669"/>
    <property type="project" value="InterPro"/>
</dbReference>
<dbReference type="EMBL" id="KQ435713">
    <property type="protein sequence ID" value="KOX79343.1"/>
    <property type="molecule type" value="Genomic_DNA"/>
</dbReference>
<evidence type="ECO:0000256" key="9">
    <source>
        <dbReference type="SAM" id="MobiDB-lite"/>
    </source>
</evidence>
<dbReference type="Gene3D" id="1.20.1560.10">
    <property type="entry name" value="ABC transporter type 1, transmembrane domain"/>
    <property type="match status" value="2"/>
</dbReference>